<gene>
    <name evidence="3" type="ordered locus">Hneap_2087</name>
</gene>
<feature type="domain" description="LysM" evidence="2">
    <location>
        <begin position="70"/>
        <end position="118"/>
    </location>
</feature>
<dbReference type="PROSITE" id="PS51782">
    <property type="entry name" value="LYSM"/>
    <property type="match status" value="1"/>
</dbReference>
<dbReference type="AlphaFoldDB" id="D0KVS5"/>
<organism evidence="3 4">
    <name type="scientific">Halothiobacillus neapolitanus (strain ATCC 23641 / DSM 15147 / CIP 104769 / NCIMB 8539 / c2)</name>
    <name type="common">Thiobacillus neapolitanus</name>
    <dbReference type="NCBI Taxonomy" id="555778"/>
    <lineage>
        <taxon>Bacteria</taxon>
        <taxon>Pseudomonadati</taxon>
        <taxon>Pseudomonadota</taxon>
        <taxon>Gammaproteobacteria</taxon>
        <taxon>Chromatiales</taxon>
        <taxon>Halothiobacillaceae</taxon>
        <taxon>Halothiobacillus</taxon>
    </lineage>
</organism>
<dbReference type="Gene3D" id="3.10.350.10">
    <property type="entry name" value="LysM domain"/>
    <property type="match status" value="1"/>
</dbReference>
<name>D0KVS5_HALNC</name>
<dbReference type="PANTHER" id="PTHR34700:SF4">
    <property type="entry name" value="PHAGE-LIKE ELEMENT PBSX PROTEIN XKDP"/>
    <property type="match status" value="1"/>
</dbReference>
<dbReference type="eggNOG" id="COG1652">
    <property type="taxonomic scope" value="Bacteria"/>
</dbReference>
<accession>D0KVS5</accession>
<dbReference type="EMBL" id="CP001801">
    <property type="protein sequence ID" value="ACX96905.1"/>
    <property type="molecule type" value="Genomic_DNA"/>
</dbReference>
<dbReference type="InterPro" id="IPR052196">
    <property type="entry name" value="Bact_Kbp"/>
</dbReference>
<evidence type="ECO:0000313" key="3">
    <source>
        <dbReference type="EMBL" id="ACX96905.1"/>
    </source>
</evidence>
<dbReference type="SUPFAM" id="SSF54106">
    <property type="entry name" value="LysM domain"/>
    <property type="match status" value="1"/>
</dbReference>
<dbReference type="PROSITE" id="PS51257">
    <property type="entry name" value="PROKAR_LIPOPROTEIN"/>
    <property type="match status" value="1"/>
</dbReference>
<dbReference type="KEGG" id="hna:Hneap_2087"/>
<protein>
    <submittedName>
        <fullName evidence="3">Peptidoglycan-binding lysin domain protein</fullName>
    </submittedName>
</protein>
<dbReference type="Proteomes" id="UP000009102">
    <property type="component" value="Chromosome"/>
</dbReference>
<evidence type="ECO:0000259" key="2">
    <source>
        <dbReference type="PROSITE" id="PS51782"/>
    </source>
</evidence>
<dbReference type="SMART" id="SM00257">
    <property type="entry name" value="LysM"/>
    <property type="match status" value="1"/>
</dbReference>
<feature type="chain" id="PRO_5003009519" evidence="1">
    <location>
        <begin position="22"/>
        <end position="393"/>
    </location>
</feature>
<dbReference type="InterPro" id="IPR036779">
    <property type="entry name" value="LysM_dom_sf"/>
</dbReference>
<dbReference type="Pfam" id="PF01476">
    <property type="entry name" value="LysM"/>
    <property type="match status" value="1"/>
</dbReference>
<dbReference type="PANTHER" id="PTHR34700">
    <property type="entry name" value="POTASSIUM BINDING PROTEIN KBP"/>
    <property type="match status" value="1"/>
</dbReference>
<evidence type="ECO:0000313" key="4">
    <source>
        <dbReference type="Proteomes" id="UP000009102"/>
    </source>
</evidence>
<evidence type="ECO:0000256" key="1">
    <source>
        <dbReference type="SAM" id="SignalP"/>
    </source>
</evidence>
<proteinExistence type="predicted"/>
<keyword evidence="4" id="KW-1185">Reference proteome</keyword>
<dbReference type="RefSeq" id="WP_012824937.1">
    <property type="nucleotide sequence ID" value="NC_013422.1"/>
</dbReference>
<dbReference type="InterPro" id="IPR018392">
    <property type="entry name" value="LysM"/>
</dbReference>
<sequence length="393" mass="43056">MRSSKGLPVLLSFSLITTALLSGCASERPPVNIVNQPAPDGLPLGATRGPVKGTLTPEETKAQFISLKANEYTVKKGDTLWSIANHFLKDPYYWPEIWYDNPEIKNPHKIYPGDKIGIMYIGGKPRLGIAMRPHIRYETLPPAISAIPLEDLKPFLSYDQIMSEKQLESAPYVLANRNQTTTTSFGDVVYARPALTENSNTFSILGKGKPLVDPVTGDFLGYRAIYKGQAEVMHRGDPTTLRITKSAREIMDGDRVLPVISEPFNKDVTPSIPAVPIDAVVIDIPDAITQVATYQVVIINAGSNNGLVPGDMLRISKPGQIVSDKYTTNPKELAKNAEPEGFEIPSPPRVKLPDFPIGTAMVFRVYDRAALALVVQTKRPVRIGDLLQTPTAD</sequence>
<dbReference type="STRING" id="555778.Hneap_2087"/>
<feature type="signal peptide" evidence="1">
    <location>
        <begin position="1"/>
        <end position="21"/>
    </location>
</feature>
<reference evidence="3 4" key="1">
    <citation type="submission" date="2009-10" db="EMBL/GenBank/DDBJ databases">
        <title>Complete sequence of Halothiobacillus neapolitanus c2.</title>
        <authorList>
            <consortium name="US DOE Joint Genome Institute"/>
            <person name="Lucas S."/>
            <person name="Copeland A."/>
            <person name="Lapidus A."/>
            <person name="Glavina del Rio T."/>
            <person name="Tice H."/>
            <person name="Bruce D."/>
            <person name="Goodwin L."/>
            <person name="Pitluck S."/>
            <person name="Davenport K."/>
            <person name="Brettin T."/>
            <person name="Detter J.C."/>
            <person name="Han C."/>
            <person name="Tapia R."/>
            <person name="Larimer F."/>
            <person name="Land M."/>
            <person name="Hauser L."/>
            <person name="Kyrpides N."/>
            <person name="Mikhailova N."/>
            <person name="Kerfeld C."/>
            <person name="Cannon G."/>
            <person name="Heinhort S."/>
        </authorList>
    </citation>
    <scope>NUCLEOTIDE SEQUENCE [LARGE SCALE GENOMIC DNA]</scope>
    <source>
        <strain evidence="4">ATCC 23641 / c2</strain>
    </source>
</reference>
<dbReference type="CDD" id="cd00118">
    <property type="entry name" value="LysM"/>
    <property type="match status" value="1"/>
</dbReference>
<dbReference type="HOGENOM" id="CLU_050533_0_0_6"/>
<keyword evidence="1" id="KW-0732">Signal</keyword>